<dbReference type="PATRIC" id="fig|1195244.3.peg.665"/>
<organism evidence="1 2">
    <name type="scientific">Gallibacterium anatis 12656/12</name>
    <dbReference type="NCBI Taxonomy" id="1195244"/>
    <lineage>
        <taxon>Bacteria</taxon>
        <taxon>Pseudomonadati</taxon>
        <taxon>Pseudomonadota</taxon>
        <taxon>Gammaproteobacteria</taxon>
        <taxon>Pasteurellales</taxon>
        <taxon>Pasteurellaceae</taxon>
        <taxon>Gallibacterium</taxon>
    </lineage>
</organism>
<reference evidence="1 2" key="1">
    <citation type="journal article" date="2013" name="Genome Announc.">
        <title>Draft Genome Sequence of Gallibacterium anatis bv. haemolytica 12656-12 Liver, an Isolate Obtained from the Liver of a Septicemic Chicken.</title>
        <authorList>
            <person name="Kudirkiene E."/>
            <person name="Christensen H."/>
            <person name="Bojesen A.M."/>
        </authorList>
    </citation>
    <scope>NUCLEOTIDE SEQUENCE [LARGE SCALE GENOMIC DNA]</scope>
    <source>
        <strain evidence="1">12656/12</strain>
    </source>
</reference>
<dbReference type="AlphaFoldDB" id="U1I6D3"/>
<proteinExistence type="predicted"/>
<dbReference type="Proteomes" id="UP000016529">
    <property type="component" value="Unassembled WGS sequence"/>
</dbReference>
<comment type="caution">
    <text evidence="1">The sequence shown here is derived from an EMBL/GenBank/DDBJ whole genome shotgun (WGS) entry which is preliminary data.</text>
</comment>
<evidence type="ECO:0000313" key="2">
    <source>
        <dbReference type="Proteomes" id="UP000016529"/>
    </source>
</evidence>
<gene>
    <name evidence="1" type="ORF">N561_03420</name>
</gene>
<protein>
    <submittedName>
        <fullName evidence="1">Uncharacterized protein</fullName>
    </submittedName>
</protein>
<sequence>MLDFLLRRSLFFIRFRDSEAYSILSSMKNKQYFSYPTKDKANKFDLVFVELEFENENKFFIGYIKYLEHRTVVKNIFIHKLIELPISPYSENLLKYFTYFSDYFDSFALKLDDQIKREFLTLLCDLCPTQLEQLYKHISEFSGLSEQEKLRKIAFKNLMDVLGVSDVHMVKYWEDTSREITVYEDKIVARDAIQIPEFEKLETKITGKTEFVKEGERISVYLANKTLVEEALGVDLVYVNEVHHSIIMVQYKMLKFENEQWVYRVDHQFNKEIERMDKLNDFLINNIRHLAEIDDYRLNSTPFFLKFVKSTTDLNKEPASFVISLEHFKHIKNLDICKGVREGVVRIDYSALSGRYLRSSNFMELINSGYIGTYRIESEILQFIIDSLAEGNRDFLLAWKR</sequence>
<evidence type="ECO:0000313" key="1">
    <source>
        <dbReference type="EMBL" id="ERF78945.1"/>
    </source>
</evidence>
<accession>U1I6D3</accession>
<dbReference type="EMBL" id="AVOX01000012">
    <property type="protein sequence ID" value="ERF78945.1"/>
    <property type="molecule type" value="Genomic_DNA"/>
</dbReference>
<name>U1I6D3_9PAST</name>
<dbReference type="RefSeq" id="WP_021461251.1">
    <property type="nucleotide sequence ID" value="NZ_AVOX01000012.1"/>
</dbReference>